<dbReference type="AlphaFoldDB" id="A0A8H6CDU3"/>
<dbReference type="Proteomes" id="UP000593566">
    <property type="component" value="Unassembled WGS sequence"/>
</dbReference>
<comment type="caution">
    <text evidence="2">The sequence shown here is derived from an EMBL/GenBank/DDBJ whole genome shotgun (WGS) entry which is preliminary data.</text>
</comment>
<dbReference type="GeneID" id="59330095"/>
<evidence type="ECO:0000313" key="3">
    <source>
        <dbReference type="Proteomes" id="UP000593566"/>
    </source>
</evidence>
<feature type="region of interest" description="Disordered" evidence="1">
    <location>
        <begin position="189"/>
        <end position="211"/>
    </location>
</feature>
<keyword evidence="3" id="KW-1185">Reference proteome</keyword>
<accession>A0A8H6CDU3</accession>
<feature type="region of interest" description="Disordered" evidence="1">
    <location>
        <begin position="1"/>
        <end position="22"/>
    </location>
</feature>
<dbReference type="RefSeq" id="XP_037151148.1">
    <property type="nucleotide sequence ID" value="XM_037292609.1"/>
</dbReference>
<dbReference type="EMBL" id="JACCJB010000013">
    <property type="protein sequence ID" value="KAF6221713.1"/>
    <property type="molecule type" value="Genomic_DNA"/>
</dbReference>
<proteinExistence type="predicted"/>
<name>A0A8H6CDU3_9LECA</name>
<reference evidence="2 3" key="1">
    <citation type="journal article" date="2020" name="Genomics">
        <title>Complete, high-quality genomes from long-read metagenomic sequencing of two wolf lichen thalli reveals enigmatic genome architecture.</title>
        <authorList>
            <person name="McKenzie S.K."/>
            <person name="Walston R.F."/>
            <person name="Allen J.L."/>
        </authorList>
    </citation>
    <scope>NUCLEOTIDE SEQUENCE [LARGE SCALE GENOMIC DNA]</scope>
    <source>
        <strain evidence="2">WasteWater1</strain>
    </source>
</reference>
<evidence type="ECO:0000313" key="2">
    <source>
        <dbReference type="EMBL" id="KAF6221713.1"/>
    </source>
</evidence>
<gene>
    <name evidence="2" type="ORF">HO133_001681</name>
</gene>
<sequence length="211" mass="24054">MTRVTVPREPQATRQKTATTVQSHNLSATEYRRRSWTQRPLSGANYLKVPASVWKNIHDPTRTERIDAAENTLASALAAGALTSIPIIGLVRVHKWFWDKSIETKGRKDTYRYRVIDQATKSRSFQRTSGMTPSKTTRPKSKSYFMNTIENADQWRQYLSPCIPEGFSQIKKSTTYGWSLIVNRKKSRNAQLPNPAASPRSKKSAIRDIAR</sequence>
<feature type="compositionally biased region" description="Polar residues" evidence="1">
    <location>
        <begin position="12"/>
        <end position="22"/>
    </location>
</feature>
<evidence type="ECO:0000256" key="1">
    <source>
        <dbReference type="SAM" id="MobiDB-lite"/>
    </source>
</evidence>
<protein>
    <submittedName>
        <fullName evidence="2">Uncharacterized protein</fullName>
    </submittedName>
</protein>
<organism evidence="2 3">
    <name type="scientific">Letharia lupina</name>
    <dbReference type="NCBI Taxonomy" id="560253"/>
    <lineage>
        <taxon>Eukaryota</taxon>
        <taxon>Fungi</taxon>
        <taxon>Dikarya</taxon>
        <taxon>Ascomycota</taxon>
        <taxon>Pezizomycotina</taxon>
        <taxon>Lecanoromycetes</taxon>
        <taxon>OSLEUM clade</taxon>
        <taxon>Lecanoromycetidae</taxon>
        <taxon>Lecanorales</taxon>
        <taxon>Lecanorineae</taxon>
        <taxon>Parmeliaceae</taxon>
        <taxon>Letharia</taxon>
    </lineage>
</organism>